<dbReference type="Proteomes" id="UP000076798">
    <property type="component" value="Unassembled WGS sequence"/>
</dbReference>
<evidence type="ECO:0000313" key="3">
    <source>
        <dbReference type="Proteomes" id="UP000076798"/>
    </source>
</evidence>
<dbReference type="EMBL" id="KV428175">
    <property type="protein sequence ID" value="KZT34566.1"/>
    <property type="molecule type" value="Genomic_DNA"/>
</dbReference>
<reference evidence="2 3" key="1">
    <citation type="journal article" date="2016" name="Mol. Biol. Evol.">
        <title>Comparative Genomics of Early-Diverging Mushroom-Forming Fungi Provides Insights into the Origins of Lignocellulose Decay Capabilities.</title>
        <authorList>
            <person name="Nagy L.G."/>
            <person name="Riley R."/>
            <person name="Tritt A."/>
            <person name="Adam C."/>
            <person name="Daum C."/>
            <person name="Floudas D."/>
            <person name="Sun H."/>
            <person name="Yadav J.S."/>
            <person name="Pangilinan J."/>
            <person name="Larsson K.H."/>
            <person name="Matsuura K."/>
            <person name="Barry K."/>
            <person name="Labutti K."/>
            <person name="Kuo R."/>
            <person name="Ohm R.A."/>
            <person name="Bhattacharya S.S."/>
            <person name="Shirouzu T."/>
            <person name="Yoshinaga Y."/>
            <person name="Martin F.M."/>
            <person name="Grigoriev I.V."/>
            <person name="Hibbett D.S."/>
        </authorList>
    </citation>
    <scope>NUCLEOTIDE SEQUENCE [LARGE SCALE GENOMIC DNA]</scope>
    <source>
        <strain evidence="2 3">HHB10207 ss-3</strain>
    </source>
</reference>
<keyword evidence="3" id="KW-1185">Reference proteome</keyword>
<gene>
    <name evidence="2" type="ORF">SISSUDRAFT_1052601</name>
</gene>
<sequence>MRSGGLPLTITLHSRGEFPKDAPELHGERLFKVREMTLDFELQDSNSRSKFAASVLKDFGSVAKILDTMSNSSAPLLTNLTLRFKLHTQKESDGRDFPCIVKDFFLANSQNLCHLKLEGFTVPYLKEHTTLKGIRFLSFNRPAGMTQIAYPFDPLSHRVQLACLSEIHDFLSHTPEIEELEVEEISDSWKNSSGATVELNKLHRIYLSLSDPTANNAITSPRRFLSAIECPRLAELHIACAGILREHAFASYADLPDFIQEFVQRAKSLYFTQSYEGRVLAVHFSLDPSGSSFCSFRADLKDRQRFYPRHWEPVNPIKLRKNALCEELEIHPTVQSIKNDLPKISPQTLSVKDLFYYCSFEPRDSMNTPGTLESCQTLLNLYPSITTLELGDRTFETRRNLLRALHDPSVCPKLQQLELNGGQRDMEEIRITFSNRKARGFILTKLYLFGGDTPVYLYADTRDSLERIPLDCVDQFFTDCHRFVDEEDQDEDESGEGDSETDEEDEE</sequence>
<evidence type="ECO:0000256" key="1">
    <source>
        <dbReference type="SAM" id="MobiDB-lite"/>
    </source>
</evidence>
<feature type="region of interest" description="Disordered" evidence="1">
    <location>
        <begin position="485"/>
        <end position="507"/>
    </location>
</feature>
<organism evidence="2 3">
    <name type="scientific">Sistotremastrum suecicum HHB10207 ss-3</name>
    <dbReference type="NCBI Taxonomy" id="1314776"/>
    <lineage>
        <taxon>Eukaryota</taxon>
        <taxon>Fungi</taxon>
        <taxon>Dikarya</taxon>
        <taxon>Basidiomycota</taxon>
        <taxon>Agaricomycotina</taxon>
        <taxon>Agaricomycetes</taxon>
        <taxon>Sistotremastrales</taxon>
        <taxon>Sistotremastraceae</taxon>
        <taxon>Sistotremastrum</taxon>
    </lineage>
</organism>
<proteinExistence type="predicted"/>
<accession>A0A165ZRK0</accession>
<dbReference type="AlphaFoldDB" id="A0A165ZRK0"/>
<protein>
    <submittedName>
        <fullName evidence="2">Uncharacterized protein</fullName>
    </submittedName>
</protein>
<name>A0A165ZRK0_9AGAM</name>
<evidence type="ECO:0000313" key="2">
    <source>
        <dbReference type="EMBL" id="KZT34566.1"/>
    </source>
</evidence>